<dbReference type="EC" id="4.2.3.1" evidence="4 11"/>
<keyword evidence="9 14" id="KW-0456">Lyase</keyword>
<proteinExistence type="inferred from homology"/>
<evidence type="ECO:0000256" key="8">
    <source>
        <dbReference type="ARBA" id="ARBA00022898"/>
    </source>
</evidence>
<dbReference type="InterPro" id="IPR000634">
    <property type="entry name" value="Ser/Thr_deHydtase_PyrdxlP-BS"/>
</dbReference>
<dbReference type="PROSITE" id="PS00165">
    <property type="entry name" value="DEHYDRATASE_SER_THR"/>
    <property type="match status" value="1"/>
</dbReference>
<dbReference type="InterPro" id="IPR051166">
    <property type="entry name" value="Threonine_Synthase"/>
</dbReference>
<dbReference type="InterPro" id="IPR001926">
    <property type="entry name" value="TrpB-like_PALP"/>
</dbReference>
<reference evidence="14 15" key="1">
    <citation type="submission" date="2024-09" db="EMBL/GenBank/DDBJ databases">
        <authorList>
            <person name="Zhang Z.-H."/>
        </authorList>
    </citation>
    <scope>NUCLEOTIDE SEQUENCE [LARGE SCALE GENOMIC DNA]</scope>
    <source>
        <strain evidence="14 15">HHTR114</strain>
    </source>
</reference>
<dbReference type="RefSeq" id="WP_379882268.1">
    <property type="nucleotide sequence ID" value="NZ_JBHPON010000002.1"/>
</dbReference>
<evidence type="ECO:0000256" key="6">
    <source>
        <dbReference type="ARBA" id="ARBA00022605"/>
    </source>
</evidence>
<evidence type="ECO:0000313" key="14">
    <source>
        <dbReference type="EMBL" id="MFC6036494.1"/>
    </source>
</evidence>
<dbReference type="CDD" id="cd01560">
    <property type="entry name" value="Thr-synth_2"/>
    <property type="match status" value="1"/>
</dbReference>
<comment type="similarity">
    <text evidence="3">Belongs to the threonine synthase family.</text>
</comment>
<dbReference type="InterPro" id="IPR029144">
    <property type="entry name" value="Thr_synth_N"/>
</dbReference>
<evidence type="ECO:0000256" key="2">
    <source>
        <dbReference type="ARBA" id="ARBA00004979"/>
    </source>
</evidence>
<feature type="domain" description="Threonine synthase N-terminal" evidence="13">
    <location>
        <begin position="2"/>
        <end position="80"/>
    </location>
</feature>
<dbReference type="InterPro" id="IPR036052">
    <property type="entry name" value="TrpB-like_PALP_sf"/>
</dbReference>
<evidence type="ECO:0000256" key="9">
    <source>
        <dbReference type="ARBA" id="ARBA00023239"/>
    </source>
</evidence>
<dbReference type="EMBL" id="JBHPON010000002">
    <property type="protein sequence ID" value="MFC6036494.1"/>
    <property type="molecule type" value="Genomic_DNA"/>
</dbReference>
<dbReference type="PANTHER" id="PTHR42690">
    <property type="entry name" value="THREONINE SYNTHASE FAMILY MEMBER"/>
    <property type="match status" value="1"/>
</dbReference>
<keyword evidence="7" id="KW-0791">Threonine biosynthesis</keyword>
<protein>
    <recommendedName>
        <fullName evidence="5 11">Threonine synthase</fullName>
        <ecNumber evidence="4 11">4.2.3.1</ecNumber>
    </recommendedName>
</protein>
<evidence type="ECO:0000256" key="1">
    <source>
        <dbReference type="ARBA" id="ARBA00001933"/>
    </source>
</evidence>
<evidence type="ECO:0000256" key="4">
    <source>
        <dbReference type="ARBA" id="ARBA00013028"/>
    </source>
</evidence>
<dbReference type="Pfam" id="PF24857">
    <property type="entry name" value="THR4_C"/>
    <property type="match status" value="1"/>
</dbReference>
<comment type="caution">
    <text evidence="14">The sequence shown here is derived from an EMBL/GenBank/DDBJ whole genome shotgun (WGS) entry which is preliminary data.</text>
</comment>
<evidence type="ECO:0000256" key="3">
    <source>
        <dbReference type="ARBA" id="ARBA00005517"/>
    </source>
</evidence>
<dbReference type="Gene3D" id="3.90.1380.10">
    <property type="entry name" value="Threonine synthase, N-terminal domain"/>
    <property type="match status" value="1"/>
</dbReference>
<comment type="catalytic activity">
    <reaction evidence="10">
        <text>O-phospho-L-homoserine + H2O = L-threonine + phosphate</text>
        <dbReference type="Rhea" id="RHEA:10840"/>
        <dbReference type="ChEBI" id="CHEBI:15377"/>
        <dbReference type="ChEBI" id="CHEBI:43474"/>
        <dbReference type="ChEBI" id="CHEBI:57590"/>
        <dbReference type="ChEBI" id="CHEBI:57926"/>
        <dbReference type="EC" id="4.2.3.1"/>
    </reaction>
</comment>
<dbReference type="Pfam" id="PF14821">
    <property type="entry name" value="Thr_synth_N"/>
    <property type="match status" value="1"/>
</dbReference>
<sequence>MKYISTRGGCSAVDFEGALLAGLAPDGGLYMPESWPQISPQDARRIGQLPYAQAAAEILSLFAGESFTIDELSTMAADAYGTFTDDRVAPLVKLGPEDWMLELFHGPTLAFKDFAMQILGRLFDAALERSDRRLTIIAATSGDTGSAAIEALKSCARVNVVVLHPEGRVSAVQQRMMTSVIAPNVMNIAIKGSFDDCQAIVKTLFADDAFVRDVRLSGVNSINWARLAAQTVYYFTAWAQIADGDEAVNFVVPTGNFGDVFAGYAAKRMGLPIAKLGVAANANDILHRAIAHGDYTPSSVKPTASPSMDIQVASNFERLLFEAKNRDANALRETMESFANNKGMKIDEETLAAIREDFVSDAVSMEETLSEIARHHKETGALIDPHTAVGRAAAIRFRESGALSGKIVTLSTAHPAKFPEAVKDATGETPALPDFYADLFDRPEKMEYALAEPQAVKTLISDAFAN</sequence>
<evidence type="ECO:0000256" key="5">
    <source>
        <dbReference type="ARBA" id="ARBA00018679"/>
    </source>
</evidence>
<dbReference type="NCBIfam" id="TIGR00260">
    <property type="entry name" value="thrC"/>
    <property type="match status" value="1"/>
</dbReference>
<dbReference type="SUPFAM" id="SSF53686">
    <property type="entry name" value="Tryptophan synthase beta subunit-like PLP-dependent enzymes"/>
    <property type="match status" value="1"/>
</dbReference>
<keyword evidence="15" id="KW-1185">Reference proteome</keyword>
<evidence type="ECO:0000313" key="15">
    <source>
        <dbReference type="Proteomes" id="UP001596116"/>
    </source>
</evidence>
<gene>
    <name evidence="14" type="primary">thrC</name>
    <name evidence="14" type="ORF">ACFMB1_13135</name>
</gene>
<dbReference type="GO" id="GO:0004795">
    <property type="term" value="F:threonine synthase activity"/>
    <property type="evidence" value="ECO:0007669"/>
    <property type="project" value="UniProtKB-EC"/>
</dbReference>
<dbReference type="PANTHER" id="PTHR42690:SF1">
    <property type="entry name" value="THREONINE SYNTHASE-LIKE 2"/>
    <property type="match status" value="1"/>
</dbReference>
<keyword evidence="6" id="KW-0028">Amino-acid biosynthesis</keyword>
<dbReference type="Gene3D" id="3.40.50.1100">
    <property type="match status" value="2"/>
</dbReference>
<comment type="cofactor">
    <cofactor evidence="1">
        <name>pyridoxal 5'-phosphate</name>
        <dbReference type="ChEBI" id="CHEBI:597326"/>
    </cofactor>
</comment>
<evidence type="ECO:0000256" key="10">
    <source>
        <dbReference type="ARBA" id="ARBA00049144"/>
    </source>
</evidence>
<dbReference type="InterPro" id="IPR004450">
    <property type="entry name" value="Thr_synthase-like"/>
</dbReference>
<keyword evidence="8" id="KW-0663">Pyridoxal phosphate</keyword>
<dbReference type="InterPro" id="IPR037158">
    <property type="entry name" value="Thr_synth_N_sf"/>
</dbReference>
<dbReference type="Proteomes" id="UP001596116">
    <property type="component" value="Unassembled WGS sequence"/>
</dbReference>
<comment type="pathway">
    <text evidence="2">Amino-acid biosynthesis; L-threonine biosynthesis; L-threonine from L-aspartate: step 5/5.</text>
</comment>
<feature type="domain" description="Tryptophan synthase beta chain-like PALP" evidence="12">
    <location>
        <begin position="101"/>
        <end position="353"/>
    </location>
</feature>
<organism evidence="14 15">
    <name type="scientific">Hyphococcus aureus</name>
    <dbReference type="NCBI Taxonomy" id="2666033"/>
    <lineage>
        <taxon>Bacteria</taxon>
        <taxon>Pseudomonadati</taxon>
        <taxon>Pseudomonadota</taxon>
        <taxon>Alphaproteobacteria</taxon>
        <taxon>Parvularculales</taxon>
        <taxon>Parvularculaceae</taxon>
        <taxon>Hyphococcus</taxon>
    </lineage>
</organism>
<evidence type="ECO:0000259" key="12">
    <source>
        <dbReference type="Pfam" id="PF00291"/>
    </source>
</evidence>
<evidence type="ECO:0000259" key="13">
    <source>
        <dbReference type="Pfam" id="PF14821"/>
    </source>
</evidence>
<evidence type="ECO:0000256" key="11">
    <source>
        <dbReference type="NCBIfam" id="TIGR00260"/>
    </source>
</evidence>
<name>A0ABW1KX45_9PROT</name>
<evidence type="ECO:0000256" key="7">
    <source>
        <dbReference type="ARBA" id="ARBA00022697"/>
    </source>
</evidence>
<dbReference type="Pfam" id="PF00291">
    <property type="entry name" value="PALP"/>
    <property type="match status" value="1"/>
</dbReference>
<accession>A0ABW1KX45</accession>